<gene>
    <name evidence="2" type="ORF">F3W81_05430</name>
</gene>
<evidence type="ECO:0000313" key="2">
    <source>
        <dbReference type="EMBL" id="QOL80312.1"/>
    </source>
</evidence>
<sequence length="191" mass="20401">MTDPTTDALRVSTLPKNAATAFELRPDSDTLSAIAARLDLIGLKKLSFRGEVRADGKEDWVLKGQLGATVVQPCSVTLDPVTTRIDQVVLRRFTPTLPDDVSDSDEVEMPEDETLEKLGSHIDPAIVMEEELALSLPLYPRAEGVAPVEIAVTEPGRKPMTDEDAKPFAGLAGLMSGLDGSAGKDDDGSKT</sequence>
<dbReference type="RefSeq" id="WP_193082630.1">
    <property type="nucleotide sequence ID" value="NZ_CP045201.1"/>
</dbReference>
<dbReference type="AlphaFoldDB" id="A0A7L9WK34"/>
<organism evidence="2 3">
    <name type="scientific">Pseudooceanicola spongiae</name>
    <dbReference type="NCBI Taxonomy" id="2613965"/>
    <lineage>
        <taxon>Bacteria</taxon>
        <taxon>Pseudomonadati</taxon>
        <taxon>Pseudomonadota</taxon>
        <taxon>Alphaproteobacteria</taxon>
        <taxon>Rhodobacterales</taxon>
        <taxon>Paracoccaceae</taxon>
        <taxon>Pseudooceanicola</taxon>
    </lineage>
</organism>
<reference evidence="2 3" key="1">
    <citation type="submission" date="2019-10" db="EMBL/GenBank/DDBJ databases">
        <title>Pseudopuniceibacterium sp. HQ09 islated from Antarctica.</title>
        <authorList>
            <person name="Liao L."/>
            <person name="Su S."/>
            <person name="Chen B."/>
            <person name="Yu Y."/>
        </authorList>
    </citation>
    <scope>NUCLEOTIDE SEQUENCE [LARGE SCALE GENOMIC DNA]</scope>
    <source>
        <strain evidence="2 3">HQ09</strain>
    </source>
</reference>
<feature type="compositionally biased region" description="Basic and acidic residues" evidence="1">
    <location>
        <begin position="155"/>
        <end position="166"/>
    </location>
</feature>
<accession>A0A7L9WK34</accession>
<dbReference type="EMBL" id="CP045201">
    <property type="protein sequence ID" value="QOL80312.1"/>
    <property type="molecule type" value="Genomic_DNA"/>
</dbReference>
<dbReference type="Proteomes" id="UP000594118">
    <property type="component" value="Chromosome"/>
</dbReference>
<keyword evidence="3" id="KW-1185">Reference proteome</keyword>
<dbReference type="KEGG" id="pshq:F3W81_05430"/>
<dbReference type="InterPro" id="IPR003772">
    <property type="entry name" value="YceD"/>
</dbReference>
<feature type="region of interest" description="Disordered" evidence="1">
    <location>
        <begin position="154"/>
        <end position="191"/>
    </location>
</feature>
<protein>
    <submittedName>
        <fullName evidence="2">DUF177 domain-containing protein</fullName>
    </submittedName>
</protein>
<proteinExistence type="predicted"/>
<evidence type="ECO:0000256" key="1">
    <source>
        <dbReference type="SAM" id="MobiDB-lite"/>
    </source>
</evidence>
<evidence type="ECO:0000313" key="3">
    <source>
        <dbReference type="Proteomes" id="UP000594118"/>
    </source>
</evidence>
<dbReference type="Pfam" id="PF02620">
    <property type="entry name" value="YceD"/>
    <property type="match status" value="1"/>
</dbReference>
<feature type="compositionally biased region" description="Basic and acidic residues" evidence="1">
    <location>
        <begin position="182"/>
        <end position="191"/>
    </location>
</feature>
<name>A0A7L9WK34_9RHOB</name>